<dbReference type="Proteomes" id="UP000332933">
    <property type="component" value="Unassembled WGS sequence"/>
</dbReference>
<protein>
    <submittedName>
        <fullName evidence="3">Aste57867_21713 protein</fullName>
    </submittedName>
</protein>
<evidence type="ECO:0000256" key="1">
    <source>
        <dbReference type="SAM" id="MobiDB-lite"/>
    </source>
</evidence>
<dbReference type="EMBL" id="CAADRA010007019">
    <property type="protein sequence ID" value="VFT98382.1"/>
    <property type="molecule type" value="Genomic_DNA"/>
</dbReference>
<feature type="region of interest" description="Disordered" evidence="1">
    <location>
        <begin position="29"/>
        <end position="59"/>
    </location>
</feature>
<reference evidence="3 4" key="1">
    <citation type="submission" date="2019-03" db="EMBL/GenBank/DDBJ databases">
        <authorList>
            <person name="Gaulin E."/>
            <person name="Dumas B."/>
        </authorList>
    </citation>
    <scope>NUCLEOTIDE SEQUENCE [LARGE SCALE GENOMIC DNA]</scope>
    <source>
        <strain evidence="3">CBS 568.67</strain>
    </source>
</reference>
<keyword evidence="4" id="KW-1185">Reference proteome</keyword>
<accession>A0A485LI90</accession>
<gene>
    <name evidence="3" type="primary">Aste57867_21713</name>
    <name evidence="2" type="ORF">As57867_021644</name>
    <name evidence="3" type="ORF">ASTE57867_21713</name>
</gene>
<dbReference type="AlphaFoldDB" id="A0A485LI90"/>
<organism evidence="3 4">
    <name type="scientific">Aphanomyces stellatus</name>
    <dbReference type="NCBI Taxonomy" id="120398"/>
    <lineage>
        <taxon>Eukaryota</taxon>
        <taxon>Sar</taxon>
        <taxon>Stramenopiles</taxon>
        <taxon>Oomycota</taxon>
        <taxon>Saprolegniomycetes</taxon>
        <taxon>Saprolegniales</taxon>
        <taxon>Verrucalvaceae</taxon>
        <taxon>Aphanomyces</taxon>
    </lineage>
</organism>
<proteinExistence type="predicted"/>
<sequence length="138" mass="15360">MVELSYFPALLRNIRWGNLESNEKEKHLREPLLHDSGTDDSSNESDGEQPHDRYASASKRHVVVTVEPKFTRSERLLRTGWAVFTRQQQHSTLMNTCPPVETPQDIVNAALAKMAGLTVAAVSMLVLALYRQAAAASS</sequence>
<dbReference type="OrthoDB" id="75411at2759"/>
<name>A0A485LI90_9STRA</name>
<evidence type="ECO:0000313" key="4">
    <source>
        <dbReference type="Proteomes" id="UP000332933"/>
    </source>
</evidence>
<reference evidence="2" key="2">
    <citation type="submission" date="2019-06" db="EMBL/GenBank/DDBJ databases">
        <title>Genomics analysis of Aphanomyces spp. identifies a new class of oomycete effector associated with host adaptation.</title>
        <authorList>
            <person name="Gaulin E."/>
        </authorList>
    </citation>
    <scope>NUCLEOTIDE SEQUENCE</scope>
    <source>
        <strain evidence="2">CBS 578.67</strain>
    </source>
</reference>
<dbReference type="EMBL" id="VJMH01006993">
    <property type="protein sequence ID" value="KAF0686526.1"/>
    <property type="molecule type" value="Genomic_DNA"/>
</dbReference>
<evidence type="ECO:0000313" key="2">
    <source>
        <dbReference type="EMBL" id="KAF0686526.1"/>
    </source>
</evidence>
<evidence type="ECO:0000313" key="3">
    <source>
        <dbReference type="EMBL" id="VFT98382.1"/>
    </source>
</evidence>